<accession>A0A4R0RGE7</accession>
<dbReference type="AlphaFoldDB" id="A0A4R0RGE7"/>
<reference evidence="2 3" key="1">
    <citation type="submission" date="2018-11" db="EMBL/GenBank/DDBJ databases">
        <title>Genome assembly of Steccherinum ochraceum LE-BIN_3174, the white-rot fungus of the Steccherinaceae family (The Residual Polyporoid clade, Polyporales, Basidiomycota).</title>
        <authorList>
            <person name="Fedorova T.V."/>
            <person name="Glazunova O.A."/>
            <person name="Landesman E.O."/>
            <person name="Moiseenko K.V."/>
            <person name="Psurtseva N.V."/>
            <person name="Savinova O.S."/>
            <person name="Shakhova N.V."/>
            <person name="Tyazhelova T.V."/>
            <person name="Vasina D.V."/>
        </authorList>
    </citation>
    <scope>NUCLEOTIDE SEQUENCE [LARGE SCALE GENOMIC DNA]</scope>
    <source>
        <strain evidence="2 3">LE-BIN_3174</strain>
    </source>
</reference>
<comment type="caution">
    <text evidence="2">The sequence shown here is derived from an EMBL/GenBank/DDBJ whole genome shotgun (WGS) entry which is preliminary data.</text>
</comment>
<protein>
    <submittedName>
        <fullName evidence="2">Uncharacterized protein</fullName>
    </submittedName>
</protein>
<evidence type="ECO:0000313" key="3">
    <source>
        <dbReference type="Proteomes" id="UP000292702"/>
    </source>
</evidence>
<feature type="compositionally biased region" description="Basic residues" evidence="1">
    <location>
        <begin position="386"/>
        <end position="397"/>
    </location>
</feature>
<feature type="compositionally biased region" description="Low complexity" evidence="1">
    <location>
        <begin position="437"/>
        <end position="452"/>
    </location>
</feature>
<dbReference type="EMBL" id="RWJN01000349">
    <property type="protein sequence ID" value="TCD62738.1"/>
    <property type="molecule type" value="Genomic_DNA"/>
</dbReference>
<feature type="compositionally biased region" description="Polar residues" evidence="1">
    <location>
        <begin position="360"/>
        <end position="370"/>
    </location>
</feature>
<feature type="region of interest" description="Disordered" evidence="1">
    <location>
        <begin position="1"/>
        <end position="581"/>
    </location>
</feature>
<evidence type="ECO:0000256" key="1">
    <source>
        <dbReference type="SAM" id="MobiDB-lite"/>
    </source>
</evidence>
<dbReference type="Proteomes" id="UP000292702">
    <property type="component" value="Unassembled WGS sequence"/>
</dbReference>
<feature type="compositionally biased region" description="Low complexity" evidence="1">
    <location>
        <begin position="283"/>
        <end position="294"/>
    </location>
</feature>
<feature type="compositionally biased region" description="Basic and acidic residues" evidence="1">
    <location>
        <begin position="111"/>
        <end position="121"/>
    </location>
</feature>
<feature type="compositionally biased region" description="Polar residues" evidence="1">
    <location>
        <begin position="555"/>
        <end position="568"/>
    </location>
</feature>
<feature type="compositionally biased region" description="Polar residues" evidence="1">
    <location>
        <begin position="93"/>
        <end position="110"/>
    </location>
</feature>
<evidence type="ECO:0000313" key="2">
    <source>
        <dbReference type="EMBL" id="TCD62738.1"/>
    </source>
</evidence>
<name>A0A4R0RGE7_9APHY</name>
<feature type="compositionally biased region" description="Polar residues" evidence="1">
    <location>
        <begin position="222"/>
        <end position="233"/>
    </location>
</feature>
<keyword evidence="3" id="KW-1185">Reference proteome</keyword>
<feature type="compositionally biased region" description="Low complexity" evidence="1">
    <location>
        <begin position="155"/>
        <end position="177"/>
    </location>
</feature>
<gene>
    <name evidence="2" type="ORF">EIP91_006463</name>
</gene>
<sequence>MPSSFASKGGQQPITLFATVEGSGSRKRKPEKAKEADKILAPKKLKSKVVANSRSKLTEPIDLTGSDDEDIERMAPSTKRRRPTPSSSRVSPQAESSTAPSTSTFANANSKRADRLAKDVAQDLTTPTRDAVSRSRASGRSGLQTPPPTVRPGAASSSNSRSRSVASSSTSVSRNRTPPVAQNQPALELRNLYPHPVTPDTSRSRDTTPLSPLTTIDGLSPKSPSAVNQSSTSPRERRILPSESLVLRSQFDSLVVDEHPQDADEARALMPPPPDPPSGAEQSSDSDMSVVPSSQTQELVIPPPTVESQRWVPTSQPELDSDMIIPPLQFQWNSPRTSHKEQVEPQHGVSPCRSQRRRNPQTTQDPTSPSGPLPAAETALETTPRRSQRRAPRHGQSMRRSQAIRDSASSQTVPETEEESVTESEPDDLVVPPPVPSSRSKASQSSRRSQAKLADEDASSVTEPESDDDLSLQPTKPPRVAEKEPSIPGISRTGLNLSPAQRKSLLPNEEDDSETESEPEEDAAAPTGGALSSRSAPGHSNRVQATSPPEPPPSTDSYASQSQVSAGSESYVDDEQSMVSDTPLEIPRIYRSQLSQASSVTESQEEKFLQDAPQVFKDFFATLR</sequence>
<feature type="compositionally biased region" description="Acidic residues" evidence="1">
    <location>
        <begin position="508"/>
        <end position="523"/>
    </location>
</feature>
<feature type="compositionally biased region" description="Polar residues" evidence="1">
    <location>
        <begin position="1"/>
        <end position="14"/>
    </location>
</feature>
<feature type="compositionally biased region" description="Basic and acidic residues" evidence="1">
    <location>
        <begin position="256"/>
        <end position="267"/>
    </location>
</feature>
<feature type="compositionally biased region" description="Acidic residues" evidence="1">
    <location>
        <begin position="415"/>
        <end position="428"/>
    </location>
</feature>
<proteinExistence type="predicted"/>
<organism evidence="2 3">
    <name type="scientific">Steccherinum ochraceum</name>
    <dbReference type="NCBI Taxonomy" id="92696"/>
    <lineage>
        <taxon>Eukaryota</taxon>
        <taxon>Fungi</taxon>
        <taxon>Dikarya</taxon>
        <taxon>Basidiomycota</taxon>
        <taxon>Agaricomycotina</taxon>
        <taxon>Agaricomycetes</taxon>
        <taxon>Polyporales</taxon>
        <taxon>Steccherinaceae</taxon>
        <taxon>Steccherinum</taxon>
    </lineage>
</organism>
<feature type="compositionally biased region" description="Polar residues" evidence="1">
    <location>
        <begin position="306"/>
        <end position="318"/>
    </location>
</feature>